<reference evidence="5" key="1">
    <citation type="submission" date="2022-11" db="EMBL/GenBank/DDBJ databases">
        <authorList>
            <person name="Scott C."/>
            <person name="Bruce N."/>
        </authorList>
    </citation>
    <scope>NUCLEOTIDE SEQUENCE</scope>
</reference>
<dbReference type="InterPro" id="IPR030048">
    <property type="entry name" value="SurE"/>
</dbReference>
<keyword evidence="3" id="KW-0378">Hydrolase</keyword>
<evidence type="ECO:0000256" key="2">
    <source>
        <dbReference type="ARBA" id="ARBA00022723"/>
    </source>
</evidence>
<dbReference type="OrthoDB" id="4018688at2759"/>
<dbReference type="SUPFAM" id="SSF64167">
    <property type="entry name" value="SurE-like"/>
    <property type="match status" value="1"/>
</dbReference>
<gene>
    <name evidence="5" type="ORF">PPNO1_LOCUS4045</name>
</gene>
<accession>A0A9P1H1M6</accession>
<sequence>MRQVSVCNSDLGPLIGCSHHVKKAPWQLGAKIGRLPGIRGSLELQRAGQSWKSNHLHCSQGVLPTNLLDLISAMRASVILYAAVGLLVDAGLSARIIQSNDDGWAELYVRSFHDSLVAAGHDVILSCPADNKSGTSSLDIDPSPRTSACQYGSCAAGTGAIGVNATNPRLNWVNSFPVTSMRFGISTISTQFWDGQLPELAVTGPNVGSNLWLAVHFSGTVGAAVYAVREAGVPAIAFSGASEGTLAWNTTPAPARSLVYAELARRLTDAVLASGKPYLPADVFLNVNFPKAEGACADPNNYKWVLSRINPGLFSAQDVKQCGSTRLPTETDVVNAKGCYASISVGDATDKTTAPEEKQAIVLKKLGSLLSCLP</sequence>
<comment type="similarity">
    <text evidence="1">Belongs to the SurE nucleotidase family.</text>
</comment>
<evidence type="ECO:0000256" key="1">
    <source>
        <dbReference type="ARBA" id="ARBA00011062"/>
    </source>
</evidence>
<dbReference type="EMBL" id="CALLCH030000011">
    <property type="protein sequence ID" value="CAI4214315.1"/>
    <property type="molecule type" value="Genomic_DNA"/>
</dbReference>
<protein>
    <recommendedName>
        <fullName evidence="4">Survival protein SurE-like phosphatase/nucleotidase domain-containing protein</fullName>
    </recommendedName>
</protein>
<comment type="caution">
    <text evidence="5">The sequence shown here is derived from an EMBL/GenBank/DDBJ whole genome shotgun (WGS) entry which is preliminary data.</text>
</comment>
<evidence type="ECO:0000313" key="5">
    <source>
        <dbReference type="EMBL" id="CAI4214315.1"/>
    </source>
</evidence>
<dbReference type="PANTHER" id="PTHR30457">
    <property type="entry name" value="5'-NUCLEOTIDASE SURE"/>
    <property type="match status" value="1"/>
</dbReference>
<dbReference type="GO" id="GO:0008252">
    <property type="term" value="F:nucleotidase activity"/>
    <property type="evidence" value="ECO:0007669"/>
    <property type="project" value="InterPro"/>
</dbReference>
<dbReference type="AlphaFoldDB" id="A0A9P1H1M6"/>
<name>A0A9P1H1M6_9PEZI</name>
<organism evidence="5 6">
    <name type="scientific">Parascedosporium putredinis</name>
    <dbReference type="NCBI Taxonomy" id="1442378"/>
    <lineage>
        <taxon>Eukaryota</taxon>
        <taxon>Fungi</taxon>
        <taxon>Dikarya</taxon>
        <taxon>Ascomycota</taxon>
        <taxon>Pezizomycotina</taxon>
        <taxon>Sordariomycetes</taxon>
        <taxon>Hypocreomycetidae</taxon>
        <taxon>Microascales</taxon>
        <taxon>Microascaceae</taxon>
        <taxon>Parascedosporium</taxon>
    </lineage>
</organism>
<evidence type="ECO:0000259" key="4">
    <source>
        <dbReference type="Pfam" id="PF01975"/>
    </source>
</evidence>
<proteinExistence type="inferred from homology"/>
<dbReference type="InterPro" id="IPR036523">
    <property type="entry name" value="SurE-like_sf"/>
</dbReference>
<keyword evidence="6" id="KW-1185">Reference proteome</keyword>
<keyword evidence="2" id="KW-0479">Metal-binding</keyword>
<dbReference type="Proteomes" id="UP000838763">
    <property type="component" value="Unassembled WGS sequence"/>
</dbReference>
<dbReference type="GO" id="GO:0046872">
    <property type="term" value="F:metal ion binding"/>
    <property type="evidence" value="ECO:0007669"/>
    <property type="project" value="UniProtKB-KW"/>
</dbReference>
<dbReference type="Pfam" id="PF01975">
    <property type="entry name" value="SurE"/>
    <property type="match status" value="1"/>
</dbReference>
<evidence type="ECO:0000313" key="6">
    <source>
        <dbReference type="Proteomes" id="UP000838763"/>
    </source>
</evidence>
<dbReference type="PANTHER" id="PTHR30457:SF0">
    <property type="entry name" value="PHOSPHATASE, PUTATIVE (AFU_ORTHOLOGUE AFUA_4G01070)-RELATED"/>
    <property type="match status" value="1"/>
</dbReference>
<evidence type="ECO:0000256" key="3">
    <source>
        <dbReference type="ARBA" id="ARBA00022801"/>
    </source>
</evidence>
<feature type="domain" description="Survival protein SurE-like phosphatase/nucleotidase" evidence="4">
    <location>
        <begin position="96"/>
        <end position="293"/>
    </location>
</feature>
<dbReference type="Gene3D" id="3.40.1210.10">
    <property type="entry name" value="Survival protein SurE-like phosphatase/nucleotidase"/>
    <property type="match status" value="1"/>
</dbReference>
<dbReference type="InterPro" id="IPR002828">
    <property type="entry name" value="SurE-like_Pase/nucleotidase"/>
</dbReference>